<dbReference type="AlphaFoldDB" id="A0A165HQT8"/>
<dbReference type="SUPFAM" id="SSF51197">
    <property type="entry name" value="Clavaminate synthase-like"/>
    <property type="match status" value="1"/>
</dbReference>
<evidence type="ECO:0000256" key="1">
    <source>
        <dbReference type="SAM" id="MobiDB-lite"/>
    </source>
</evidence>
<dbReference type="EMBL" id="KV423938">
    <property type="protein sequence ID" value="KZT59615.1"/>
    <property type="molecule type" value="Genomic_DNA"/>
</dbReference>
<organism evidence="2 3">
    <name type="scientific">Calocera cornea HHB12733</name>
    <dbReference type="NCBI Taxonomy" id="1353952"/>
    <lineage>
        <taxon>Eukaryota</taxon>
        <taxon>Fungi</taxon>
        <taxon>Dikarya</taxon>
        <taxon>Basidiomycota</taxon>
        <taxon>Agaricomycotina</taxon>
        <taxon>Dacrymycetes</taxon>
        <taxon>Dacrymycetales</taxon>
        <taxon>Dacrymycetaceae</taxon>
        <taxon>Calocera</taxon>
    </lineage>
</organism>
<feature type="region of interest" description="Disordered" evidence="1">
    <location>
        <begin position="387"/>
        <end position="410"/>
    </location>
</feature>
<gene>
    <name evidence="2" type="ORF">CALCODRAFT_536120</name>
</gene>
<accession>A0A165HQT8</accession>
<keyword evidence="3" id="KW-1185">Reference proteome</keyword>
<dbReference type="InParanoid" id="A0A165HQT8"/>
<protein>
    <recommendedName>
        <fullName evidence="4">JmjC domain-containing protein</fullName>
    </recommendedName>
</protein>
<dbReference type="Proteomes" id="UP000076842">
    <property type="component" value="Unassembled WGS sequence"/>
</dbReference>
<dbReference type="STRING" id="1353952.A0A165HQT8"/>
<evidence type="ECO:0000313" key="2">
    <source>
        <dbReference type="EMBL" id="KZT59615.1"/>
    </source>
</evidence>
<dbReference type="OrthoDB" id="3062275at2759"/>
<dbReference type="Gene3D" id="2.60.120.650">
    <property type="entry name" value="Cupin"/>
    <property type="match status" value="1"/>
</dbReference>
<name>A0A165HQT8_9BASI</name>
<evidence type="ECO:0008006" key="4">
    <source>
        <dbReference type="Google" id="ProtNLM"/>
    </source>
</evidence>
<sequence>MIEGGESWEADGFSLDTLFKHSVLRPGEETEKREFTDMVKLKKRRNGEPEGKGQGDPFHVWNTMLQFFDHVARLDVRRALLDCWYGPYQWPAYMRHVDHRTLPRFVDQLLAPYEAVQQPSSELKETNWFIASHALTFTDIHQDAGGRQTWIEVLFGEKWWFYFRPNEAGARLRASDPVAFLDQLRLFDKDKTSALGTWFFTILPAGTGMALSSGIKHVVWTPEDSFMAGKHFDLPTFAVMERCLLEEHANGEAVTNAVRHGWFDALLAVGRLVGHPSLSKVITNENLEALGRMLQDPARYSPEDDKPGMEAELALQLAVEEVTMLEGEKPHAARAHSQARWIAGLLKISPPSNKAEAAKTKARGLPELHDARVRALPLARAAVAAEMARRDKGTKRAKRGAGAGSIEKGR</sequence>
<reference evidence="2 3" key="1">
    <citation type="journal article" date="2016" name="Mol. Biol. Evol.">
        <title>Comparative Genomics of Early-Diverging Mushroom-Forming Fungi Provides Insights into the Origins of Lignocellulose Decay Capabilities.</title>
        <authorList>
            <person name="Nagy L.G."/>
            <person name="Riley R."/>
            <person name="Tritt A."/>
            <person name="Adam C."/>
            <person name="Daum C."/>
            <person name="Floudas D."/>
            <person name="Sun H."/>
            <person name="Yadav J.S."/>
            <person name="Pangilinan J."/>
            <person name="Larsson K.H."/>
            <person name="Matsuura K."/>
            <person name="Barry K."/>
            <person name="Labutti K."/>
            <person name="Kuo R."/>
            <person name="Ohm R.A."/>
            <person name="Bhattacharya S.S."/>
            <person name="Shirouzu T."/>
            <person name="Yoshinaga Y."/>
            <person name="Martin F.M."/>
            <person name="Grigoriev I.V."/>
            <person name="Hibbett D.S."/>
        </authorList>
    </citation>
    <scope>NUCLEOTIDE SEQUENCE [LARGE SCALE GENOMIC DNA]</scope>
    <source>
        <strain evidence="2 3">HHB12733</strain>
    </source>
</reference>
<proteinExistence type="predicted"/>
<evidence type="ECO:0000313" key="3">
    <source>
        <dbReference type="Proteomes" id="UP000076842"/>
    </source>
</evidence>